<dbReference type="EMBL" id="JABZSJ010000002">
    <property type="protein sequence ID" value="MBF1383434.1"/>
    <property type="molecule type" value="Genomic_DNA"/>
</dbReference>
<proteinExistence type="predicted"/>
<dbReference type="AlphaFoldDB" id="A0A930HKF5"/>
<keyword evidence="1" id="KW-0472">Membrane</keyword>
<gene>
    <name evidence="2" type="ORF">HXN26_01040</name>
</gene>
<keyword evidence="1" id="KW-0812">Transmembrane</keyword>
<protein>
    <submittedName>
        <fullName evidence="2">DUF481 domain-containing protein</fullName>
    </submittedName>
</protein>
<organism evidence="2 3">
    <name type="scientific">Prevotella aurantiaca</name>
    <dbReference type="NCBI Taxonomy" id="596085"/>
    <lineage>
        <taxon>Bacteria</taxon>
        <taxon>Pseudomonadati</taxon>
        <taxon>Bacteroidota</taxon>
        <taxon>Bacteroidia</taxon>
        <taxon>Bacteroidales</taxon>
        <taxon>Prevotellaceae</taxon>
        <taxon>Prevotella</taxon>
    </lineage>
</organism>
<reference evidence="2" key="1">
    <citation type="submission" date="2020-04" db="EMBL/GenBank/DDBJ databases">
        <title>Deep metagenomics examines the oral microbiome during advanced dental caries in children, revealing novel taxa and co-occurrences with host molecules.</title>
        <authorList>
            <person name="Baker J.L."/>
            <person name="Morton J.T."/>
            <person name="Dinis M."/>
            <person name="Alvarez R."/>
            <person name="Tran N.C."/>
            <person name="Knight R."/>
            <person name="Edlund A."/>
        </authorList>
    </citation>
    <scope>NUCLEOTIDE SEQUENCE</scope>
    <source>
        <strain evidence="2">JCVI_44_bin.5</strain>
    </source>
</reference>
<sequence length="291" mass="33578">MENNVYIKKKNYLQHRLSLFLSHQTINNKAHFGKYAFIIIMLFAAIPMKAQMLFSENLTLDIDSTKTIQGSLQPEIDFKTEKKHVFTIKNTANLNVLIKQKRIINLINKLEINTVGDKIAVSEGHVHAEYRYLLYRVFEVYPYAESLWAGSRGMVFKLSTGLQARYRFVNTDHLKLFANTALFYEFEKWEDVDAPTGTNSYLYSRSIKNHLSLTLEYTIGEKWDLIATAIHQTKPKDYFRKARFGGAVDLIYHITPKIGIRGAYRFIYDSHPIVSIGKNYTAVNAGLDIAF</sequence>
<keyword evidence="1" id="KW-1133">Transmembrane helix</keyword>
<evidence type="ECO:0000256" key="1">
    <source>
        <dbReference type="SAM" id="Phobius"/>
    </source>
</evidence>
<name>A0A930HKF5_9BACT</name>
<comment type="caution">
    <text evidence="2">The sequence shown here is derived from an EMBL/GenBank/DDBJ whole genome shotgun (WGS) entry which is preliminary data.</text>
</comment>
<dbReference type="Proteomes" id="UP000771736">
    <property type="component" value="Unassembled WGS sequence"/>
</dbReference>
<accession>A0A930HKF5</accession>
<evidence type="ECO:0000313" key="2">
    <source>
        <dbReference type="EMBL" id="MBF1383434.1"/>
    </source>
</evidence>
<feature type="transmembrane region" description="Helical" evidence="1">
    <location>
        <begin position="35"/>
        <end position="54"/>
    </location>
</feature>
<evidence type="ECO:0000313" key="3">
    <source>
        <dbReference type="Proteomes" id="UP000771736"/>
    </source>
</evidence>